<name>F9WBV5_TRYCI</name>
<dbReference type="PANTHER" id="PTHR10285">
    <property type="entry name" value="URIDINE KINASE"/>
    <property type="match status" value="1"/>
</dbReference>
<proteinExistence type="predicted"/>
<dbReference type="VEuPathDB" id="TriTrypDB:TcIL3000_0_05570"/>
<gene>
    <name evidence="1" type="ORF">TCIL3000_0_05570</name>
</gene>
<accession>F9WBV5</accession>
<dbReference type="EMBL" id="CAEQ01001632">
    <property type="protein sequence ID" value="CCD14741.1"/>
    <property type="molecule type" value="Genomic_DNA"/>
</dbReference>
<evidence type="ECO:0000313" key="1">
    <source>
        <dbReference type="EMBL" id="CCD14741.1"/>
    </source>
</evidence>
<dbReference type="OMA" id="WEDPRCL"/>
<protein>
    <submittedName>
        <fullName evidence="1">WGS project CAEQ00000000 data, annotated contig 215</fullName>
    </submittedName>
</protein>
<reference evidence="2" key="1">
    <citation type="submission" date="2011-07" db="EMBL/GenBank/DDBJ databases">
        <title>Divergent evolution of antigenic variation in African trypanosomes.</title>
        <authorList>
            <person name="Jackson A.P."/>
            <person name="Berry A."/>
            <person name="Allison H.C."/>
            <person name="Burton P."/>
            <person name="Anderson J."/>
            <person name="Aslett M."/>
            <person name="Brown R."/>
            <person name="Corton N."/>
            <person name="Harris D."/>
            <person name="Hauser H."/>
            <person name="Gamble J."/>
            <person name="Gilderthorp R."/>
            <person name="McQuillan J."/>
            <person name="Quail M.A."/>
            <person name="Sanders M."/>
            <person name="Van Tonder A."/>
            <person name="Ginger M.L."/>
            <person name="Donelson J.E."/>
            <person name="Field M.C."/>
            <person name="Barry J.D."/>
            <person name="Berriman M."/>
            <person name="Hertz-Fowler C."/>
        </authorList>
    </citation>
    <scope>NUCLEOTIDE SEQUENCE [LARGE SCALE GENOMIC DNA]</scope>
    <source>
        <strain evidence="2">IL3000</strain>
    </source>
</reference>
<dbReference type="InterPro" id="IPR027417">
    <property type="entry name" value="P-loop_NTPase"/>
</dbReference>
<evidence type="ECO:0000313" key="2">
    <source>
        <dbReference type="Proteomes" id="UP000000702"/>
    </source>
</evidence>
<organism evidence="1 2">
    <name type="scientific">Trypanosoma congolense (strain IL3000)</name>
    <dbReference type="NCBI Taxonomy" id="1068625"/>
    <lineage>
        <taxon>Eukaryota</taxon>
        <taxon>Discoba</taxon>
        <taxon>Euglenozoa</taxon>
        <taxon>Kinetoplastea</taxon>
        <taxon>Metakinetoplastina</taxon>
        <taxon>Trypanosomatida</taxon>
        <taxon>Trypanosomatidae</taxon>
        <taxon>Trypanosoma</taxon>
        <taxon>Nannomonas</taxon>
    </lineage>
</organism>
<dbReference type="Proteomes" id="UP000000702">
    <property type="component" value="Unassembled WGS sequence"/>
</dbReference>
<sequence length="411" mass="46592">MASPRAQVVVVGVWGCSASGKSIIASQLSSMLESPLLPLTMDSFFDEGECERLGVWEDPRCLRAGDFIQCLANIRSMLELYGPTDAPLHEIKEVTQFLHFTPDVAAVPTPAHGRVYDNIGLARDLASQNCSREAATFSTSPLCVSNGVIGSDSTGGAGDELPKVFVVCEGFLLFAYPGLCQLIDCFIFVDSDNEVACMRRFFRGSRRKKGDGRDGYYERILRMRVSRANAKRRADEVVPLCETLPPLFPLVLPKLDYLPPLPSTPGDYRQFWLQHEYKDAPPPTPFGCNSFDDAPYEWLEVKDVDYIHRRLHQWVSTAHTIDFEKASVRYFEFRYWFFYEVLFYHYQLRAICQKNVLTACEQRASQGATNFPIVLHLSNDADTSYEVLRHQISLLVCRVRESNINKGEECY</sequence>
<reference evidence="1 2" key="2">
    <citation type="journal article" date="2012" name="Proc. Natl. Acad. Sci. U.S.A.">
        <title>Antigenic diversity is generated by distinct evolutionary mechanisms in African trypanosome species.</title>
        <authorList>
            <person name="Jackson A.P."/>
            <person name="Berry A."/>
            <person name="Aslett M."/>
            <person name="Allison H.C."/>
            <person name="Burton P."/>
            <person name="Vavrova-Anderson J."/>
            <person name="Brown R."/>
            <person name="Browne H."/>
            <person name="Corton N."/>
            <person name="Hauser H."/>
            <person name="Gamble J."/>
            <person name="Gilderthorp R."/>
            <person name="Marcello L."/>
            <person name="McQuillan J."/>
            <person name="Otto T.D."/>
            <person name="Quail M.A."/>
            <person name="Sanders M.J."/>
            <person name="van Tonder A."/>
            <person name="Ginger M.L."/>
            <person name="Field M.C."/>
            <person name="Barry J.D."/>
            <person name="Hertz-Fowler C."/>
            <person name="Berriman M."/>
        </authorList>
    </citation>
    <scope>NUCLEOTIDE SEQUENCE [LARGE SCALE GENOMIC DNA]</scope>
    <source>
        <strain evidence="1 2">IL3000</strain>
    </source>
</reference>
<comment type="caution">
    <text evidence="1">The sequence shown here is derived from an EMBL/GenBank/DDBJ whole genome shotgun (WGS) entry which is preliminary data.</text>
</comment>
<keyword evidence="2" id="KW-1185">Reference proteome</keyword>
<dbReference type="SUPFAM" id="SSF52540">
    <property type="entry name" value="P-loop containing nucleoside triphosphate hydrolases"/>
    <property type="match status" value="1"/>
</dbReference>
<dbReference type="AlphaFoldDB" id="F9WBV5"/>
<dbReference type="Gene3D" id="3.40.50.300">
    <property type="entry name" value="P-loop containing nucleotide triphosphate hydrolases"/>
    <property type="match status" value="1"/>
</dbReference>